<comment type="caution">
    <text evidence="1">The sequence shown here is derived from an EMBL/GenBank/DDBJ whole genome shotgun (WGS) entry which is preliminary data.</text>
</comment>
<keyword evidence="2" id="KW-1185">Reference proteome</keyword>
<reference evidence="2" key="1">
    <citation type="journal article" date="2019" name="Int. J. Syst. Evol. Microbiol.">
        <title>The Global Catalogue of Microorganisms (GCM) 10K type strain sequencing project: providing services to taxonomists for standard genome sequencing and annotation.</title>
        <authorList>
            <consortium name="The Broad Institute Genomics Platform"/>
            <consortium name="The Broad Institute Genome Sequencing Center for Infectious Disease"/>
            <person name="Wu L."/>
            <person name="Ma J."/>
        </authorList>
    </citation>
    <scope>NUCLEOTIDE SEQUENCE [LARGE SCALE GENOMIC DNA]</scope>
    <source>
        <strain evidence="2">CGMCC 1.15942</strain>
    </source>
</reference>
<gene>
    <name evidence="1" type="ORF">GCM10011573_34450</name>
</gene>
<name>A0ABQ1PS49_9ENTE</name>
<accession>A0ABQ1PS49</accession>
<dbReference type="Proteomes" id="UP000630615">
    <property type="component" value="Unassembled WGS sequence"/>
</dbReference>
<evidence type="ECO:0000313" key="2">
    <source>
        <dbReference type="Proteomes" id="UP000630615"/>
    </source>
</evidence>
<sequence>MKKRREIIVDNFAGGGGASTGIEMVHEESLNWESYENMSELDKMYWDQELWFENHPKNL</sequence>
<protein>
    <recommendedName>
        <fullName evidence="3">DNA (cytosine-5-)-methyltransferase</fullName>
    </recommendedName>
</protein>
<evidence type="ECO:0000313" key="1">
    <source>
        <dbReference type="EMBL" id="GGD02058.1"/>
    </source>
</evidence>
<evidence type="ECO:0008006" key="3">
    <source>
        <dbReference type="Google" id="ProtNLM"/>
    </source>
</evidence>
<organism evidence="1 2">
    <name type="scientific">Enterococcus wangshanyuanii</name>
    <dbReference type="NCBI Taxonomy" id="2005703"/>
    <lineage>
        <taxon>Bacteria</taxon>
        <taxon>Bacillati</taxon>
        <taxon>Bacillota</taxon>
        <taxon>Bacilli</taxon>
        <taxon>Lactobacillales</taxon>
        <taxon>Enterococcaceae</taxon>
        <taxon>Enterococcus</taxon>
    </lineage>
</organism>
<proteinExistence type="predicted"/>
<dbReference type="EMBL" id="BMKI01000012">
    <property type="protein sequence ID" value="GGD02058.1"/>
    <property type="molecule type" value="Genomic_DNA"/>
</dbReference>